<dbReference type="EMBL" id="KN817596">
    <property type="protein sequence ID" value="KJA17957.1"/>
    <property type="molecule type" value="Genomic_DNA"/>
</dbReference>
<evidence type="ECO:0000256" key="1">
    <source>
        <dbReference type="ARBA" id="ARBA00022737"/>
    </source>
</evidence>
<protein>
    <recommendedName>
        <fullName evidence="2">NACHT domain-containing protein</fullName>
    </recommendedName>
</protein>
<dbReference type="OrthoDB" id="163438at2759"/>
<accession>A0A0D2KTJ8</accession>
<dbReference type="PROSITE" id="PS50837">
    <property type="entry name" value="NACHT"/>
    <property type="match status" value="1"/>
</dbReference>
<gene>
    <name evidence="3" type="ORF">HYPSUDRAFT_977537</name>
</gene>
<keyword evidence="4" id="KW-1185">Reference proteome</keyword>
<dbReference type="STRING" id="945553.A0A0D2KTJ8"/>
<feature type="domain" description="NACHT" evidence="2">
    <location>
        <begin position="84"/>
        <end position="203"/>
    </location>
</feature>
<dbReference type="InterPro" id="IPR007111">
    <property type="entry name" value="NACHT_NTPase"/>
</dbReference>
<dbReference type="PANTHER" id="PTHR10039">
    <property type="entry name" value="AMELOGENIN"/>
    <property type="match status" value="1"/>
</dbReference>
<dbReference type="OMA" id="QWHTHAT"/>
<evidence type="ECO:0000313" key="4">
    <source>
        <dbReference type="Proteomes" id="UP000054270"/>
    </source>
</evidence>
<dbReference type="Proteomes" id="UP000054270">
    <property type="component" value="Unassembled WGS sequence"/>
</dbReference>
<dbReference type="SUPFAM" id="SSF52540">
    <property type="entry name" value="P-loop containing nucleoside triphosphate hydrolases"/>
    <property type="match status" value="1"/>
</dbReference>
<dbReference type="AlphaFoldDB" id="A0A0D2KTJ8"/>
<name>A0A0D2KTJ8_HYPSF</name>
<sequence>MQKSGGFLGKKNFISGGQFIQHNISNHYYISKGGLENLMSRVATSAFHNSSQRVDPPRCHEHTRKAVLDEIFNWIITETSRTSKILWLNGAAGAGKTAIAQSIAELCIVRSILVASFFFFRADGKRNTIDLLVTTLVYQLVQLVPETKGIIEHAIESNPLIFEQSLDTQLEELLLKPLLRVRLTGHVSTARSKMLLIIDGLDECEDEESQASLLHLIFKVIRNQDCPFIIIIASRAEMHIKMAFNSLKAAEILLRIPLDDNYLADQDIHIFVADKFAEIKQTHPYNYLLDSDWPPPALSLEIVRKASGQFIYASAAMKFISLPRSHPARQLEILHGLRTPDLATPFAQLDMLYRQIFSMVQDLDLVFSILAYSILRKRSTISFIAHFYNIPEVDIRLALVDLSSVINCEKGTIRFLHASLPDFLLDKTRSQQYHLCIRTWSTRLAISWLTNVSVGIFSGTDSLFDFLAQSECTPALRERIISFHPDQLSYMGGTSFFSEYLSVIQKLDFFDDGECYRHQVGVVDRFMRSIHSSQLAALGTGNNISESSVEKDYDKGWQ</sequence>
<proteinExistence type="predicted"/>
<evidence type="ECO:0000259" key="2">
    <source>
        <dbReference type="PROSITE" id="PS50837"/>
    </source>
</evidence>
<organism evidence="3 4">
    <name type="scientific">Hypholoma sublateritium (strain FD-334 SS-4)</name>
    <dbReference type="NCBI Taxonomy" id="945553"/>
    <lineage>
        <taxon>Eukaryota</taxon>
        <taxon>Fungi</taxon>
        <taxon>Dikarya</taxon>
        <taxon>Basidiomycota</taxon>
        <taxon>Agaricomycotina</taxon>
        <taxon>Agaricomycetes</taxon>
        <taxon>Agaricomycetidae</taxon>
        <taxon>Agaricales</taxon>
        <taxon>Agaricineae</taxon>
        <taxon>Strophariaceae</taxon>
        <taxon>Hypholoma</taxon>
    </lineage>
</organism>
<keyword evidence="1" id="KW-0677">Repeat</keyword>
<dbReference type="Gene3D" id="3.40.50.300">
    <property type="entry name" value="P-loop containing nucleotide triphosphate hydrolases"/>
    <property type="match status" value="1"/>
</dbReference>
<dbReference type="PANTHER" id="PTHR10039:SF14">
    <property type="entry name" value="NACHT DOMAIN-CONTAINING PROTEIN"/>
    <property type="match status" value="1"/>
</dbReference>
<dbReference type="Pfam" id="PF24883">
    <property type="entry name" value="NPHP3_N"/>
    <property type="match status" value="1"/>
</dbReference>
<evidence type="ECO:0000313" key="3">
    <source>
        <dbReference type="EMBL" id="KJA17957.1"/>
    </source>
</evidence>
<dbReference type="InterPro" id="IPR056884">
    <property type="entry name" value="NPHP3-like_N"/>
</dbReference>
<reference evidence="4" key="1">
    <citation type="submission" date="2014-04" db="EMBL/GenBank/DDBJ databases">
        <title>Evolutionary Origins and Diversification of the Mycorrhizal Mutualists.</title>
        <authorList>
            <consortium name="DOE Joint Genome Institute"/>
            <consortium name="Mycorrhizal Genomics Consortium"/>
            <person name="Kohler A."/>
            <person name="Kuo A."/>
            <person name="Nagy L.G."/>
            <person name="Floudas D."/>
            <person name="Copeland A."/>
            <person name="Barry K.W."/>
            <person name="Cichocki N."/>
            <person name="Veneault-Fourrey C."/>
            <person name="LaButti K."/>
            <person name="Lindquist E.A."/>
            <person name="Lipzen A."/>
            <person name="Lundell T."/>
            <person name="Morin E."/>
            <person name="Murat C."/>
            <person name="Riley R."/>
            <person name="Ohm R."/>
            <person name="Sun H."/>
            <person name="Tunlid A."/>
            <person name="Henrissat B."/>
            <person name="Grigoriev I.V."/>
            <person name="Hibbett D.S."/>
            <person name="Martin F."/>
        </authorList>
    </citation>
    <scope>NUCLEOTIDE SEQUENCE [LARGE SCALE GENOMIC DNA]</scope>
    <source>
        <strain evidence="4">FD-334 SS-4</strain>
    </source>
</reference>
<dbReference type="InterPro" id="IPR027417">
    <property type="entry name" value="P-loop_NTPase"/>
</dbReference>